<dbReference type="RefSeq" id="WP_284135978.1">
    <property type="nucleotide sequence ID" value="NZ_JASJUT010000001.1"/>
</dbReference>
<dbReference type="Proteomes" id="UP001231915">
    <property type="component" value="Unassembled WGS sequence"/>
</dbReference>
<accession>A0ABT7EFW0</accession>
<organism evidence="2 3">
    <name type="scientific">Pseudoalteromonas obscura</name>
    <dbReference type="NCBI Taxonomy" id="3048491"/>
    <lineage>
        <taxon>Bacteria</taxon>
        <taxon>Pseudomonadati</taxon>
        <taxon>Pseudomonadota</taxon>
        <taxon>Gammaproteobacteria</taxon>
        <taxon>Alteromonadales</taxon>
        <taxon>Pseudoalteromonadaceae</taxon>
        <taxon>Pseudoalteromonas</taxon>
    </lineage>
</organism>
<feature type="transmembrane region" description="Helical" evidence="1">
    <location>
        <begin position="55"/>
        <end position="74"/>
    </location>
</feature>
<keyword evidence="1" id="KW-0812">Transmembrane</keyword>
<keyword evidence="1" id="KW-0472">Membrane</keyword>
<proteinExistence type="predicted"/>
<evidence type="ECO:0000313" key="3">
    <source>
        <dbReference type="Proteomes" id="UP001231915"/>
    </source>
</evidence>
<keyword evidence="3" id="KW-1185">Reference proteome</keyword>
<protein>
    <submittedName>
        <fullName evidence="2">Uncharacterized protein</fullName>
    </submittedName>
</protein>
<reference evidence="2 3" key="1">
    <citation type="submission" date="2023-05" db="EMBL/GenBank/DDBJ databases">
        <title>Pseudoalteromonas ardens sp. nov., Pseudoalteromonas obscura sp. nov., and Pseudoalteromonas umbrosa sp. nov., isolated from the coral Montipora capitata.</title>
        <authorList>
            <person name="Thomas E.M."/>
            <person name="Smith E.M."/>
            <person name="Papke E."/>
            <person name="Shlafstein M.D."/>
            <person name="Oline D.K."/>
            <person name="Videau P."/>
            <person name="Saw J.H."/>
            <person name="Strangman W.K."/>
            <person name="Ushijima B."/>
        </authorList>
    </citation>
    <scope>NUCLEOTIDE SEQUENCE [LARGE SCALE GENOMIC DNA]</scope>
    <source>
        <strain evidence="2 3">P94</strain>
    </source>
</reference>
<evidence type="ECO:0000313" key="2">
    <source>
        <dbReference type="EMBL" id="MDK2593524.1"/>
    </source>
</evidence>
<comment type="caution">
    <text evidence="2">The sequence shown here is derived from an EMBL/GenBank/DDBJ whole genome shotgun (WGS) entry which is preliminary data.</text>
</comment>
<evidence type="ECO:0000256" key="1">
    <source>
        <dbReference type="SAM" id="Phobius"/>
    </source>
</evidence>
<keyword evidence="1" id="KW-1133">Transmembrane helix</keyword>
<name>A0ABT7EFW0_9GAMM</name>
<sequence>MDINLVSALLYKLGLVGVGFLIVFLGYKLFVNGIYGNTGDLIANWNEYKLILKRGAPGTFFSLFGTSVILIGVLKEVEYDAQRATCPSVDTVISAINNSKHDLKTKRYLVATMNEIIYNNDCMALKSFEVEFRAEQGGLGPQPK</sequence>
<feature type="transmembrane region" description="Helical" evidence="1">
    <location>
        <begin position="9"/>
        <end position="35"/>
    </location>
</feature>
<gene>
    <name evidence="2" type="ORF">QNM18_00405</name>
</gene>
<dbReference type="EMBL" id="JASJUT010000001">
    <property type="protein sequence ID" value="MDK2593524.1"/>
    <property type="molecule type" value="Genomic_DNA"/>
</dbReference>